<organism evidence="2 3">
    <name type="scientific">Allacma fusca</name>
    <dbReference type="NCBI Taxonomy" id="39272"/>
    <lineage>
        <taxon>Eukaryota</taxon>
        <taxon>Metazoa</taxon>
        <taxon>Ecdysozoa</taxon>
        <taxon>Arthropoda</taxon>
        <taxon>Hexapoda</taxon>
        <taxon>Collembola</taxon>
        <taxon>Symphypleona</taxon>
        <taxon>Sminthuridae</taxon>
        <taxon>Allacma</taxon>
    </lineage>
</organism>
<dbReference type="Pfam" id="PF14972">
    <property type="entry name" value="Mito_morph_reg"/>
    <property type="match status" value="1"/>
</dbReference>
<dbReference type="GO" id="GO:0005743">
    <property type="term" value="C:mitochondrial inner membrane"/>
    <property type="evidence" value="ECO:0007669"/>
    <property type="project" value="InterPro"/>
</dbReference>
<dbReference type="AlphaFoldDB" id="A0A8J2MGS5"/>
<evidence type="ECO:0000256" key="1">
    <source>
        <dbReference type="SAM" id="Phobius"/>
    </source>
</evidence>
<keyword evidence="1" id="KW-0472">Membrane</keyword>
<evidence type="ECO:0000313" key="3">
    <source>
        <dbReference type="Proteomes" id="UP000708208"/>
    </source>
</evidence>
<dbReference type="Proteomes" id="UP000708208">
    <property type="component" value="Unassembled WGS sequence"/>
</dbReference>
<proteinExistence type="predicted"/>
<keyword evidence="1" id="KW-1133">Transmembrane helix</keyword>
<gene>
    <name evidence="2" type="ORF">AFUS01_LOCUS47572</name>
</gene>
<comment type="caution">
    <text evidence="2">The sequence shown here is derived from an EMBL/GenBank/DDBJ whole genome shotgun (WGS) entry which is preliminary data.</text>
</comment>
<dbReference type="InterPro" id="IPR026120">
    <property type="entry name" value="TMEM11"/>
</dbReference>
<accession>A0A8J2MGS5</accession>
<evidence type="ECO:0000313" key="2">
    <source>
        <dbReference type="EMBL" id="CAG7838625.1"/>
    </source>
</evidence>
<feature type="transmembrane region" description="Helical" evidence="1">
    <location>
        <begin position="215"/>
        <end position="232"/>
    </location>
</feature>
<name>A0A8J2MGS5_9HEXA</name>
<keyword evidence="3" id="KW-1185">Reference proteome</keyword>
<dbReference type="GO" id="GO:0007005">
    <property type="term" value="P:mitochondrion organization"/>
    <property type="evidence" value="ECO:0007669"/>
    <property type="project" value="InterPro"/>
</dbReference>
<dbReference type="EMBL" id="CAJVCH010571825">
    <property type="protein sequence ID" value="CAG7838625.1"/>
    <property type="molecule type" value="Genomic_DNA"/>
</dbReference>
<keyword evidence="1" id="KW-0812">Transmembrane</keyword>
<sequence>MTNFIMALRYSEPFLPGLEEKYEPDIQGHHLPNDSDSKKDKYFEPVIKLSGDARKKVKRMRFFEREKRMKHTEVIYVRKHSNPSQLEREYKTQLEKAMQKSDVILIEPKSLCRYVSRTIKFGFYFFLLCLGLSAGSLFVGRCYRYKTYLMCSLFAGGSLLTIFYSSSYETWPIADFEILPDPLLCGVYCSPAVIFKTENPVAIFRKYDRFDRVQFLYYVAAAAGIQVLYRLYTGLPPYLCPCSSNVYPEFPRYAGLLFPLLIGSFKPNFL</sequence>
<reference evidence="2" key="1">
    <citation type="submission" date="2021-06" db="EMBL/GenBank/DDBJ databases">
        <authorList>
            <person name="Hodson N. C."/>
            <person name="Mongue J. A."/>
            <person name="Jaron S. K."/>
        </authorList>
    </citation>
    <scope>NUCLEOTIDE SEQUENCE</scope>
</reference>
<protein>
    <submittedName>
        <fullName evidence="2">Uncharacterized protein</fullName>
    </submittedName>
</protein>
<feature type="transmembrane region" description="Helical" evidence="1">
    <location>
        <begin position="121"/>
        <end position="140"/>
    </location>
</feature>